<evidence type="ECO:0000313" key="3">
    <source>
        <dbReference type="EMBL" id="NOJ82805.1"/>
    </source>
</evidence>
<name>A0A7Y4IPW6_MYXXA</name>
<dbReference type="CDD" id="cd00060">
    <property type="entry name" value="FHA"/>
    <property type="match status" value="1"/>
</dbReference>
<evidence type="ECO:0000313" key="4">
    <source>
        <dbReference type="Proteomes" id="UP000533080"/>
    </source>
</evidence>
<feature type="domain" description="FHA" evidence="2">
    <location>
        <begin position="135"/>
        <end position="201"/>
    </location>
</feature>
<dbReference type="Proteomes" id="UP000533080">
    <property type="component" value="Unassembled WGS sequence"/>
</dbReference>
<comment type="caution">
    <text evidence="3">The sequence shown here is derived from an EMBL/GenBank/DDBJ whole genome shotgun (WGS) entry which is preliminary data.</text>
</comment>
<dbReference type="Pfam" id="PF00498">
    <property type="entry name" value="FHA"/>
    <property type="match status" value="1"/>
</dbReference>
<accession>A0A7Y4IPW6</accession>
<organism evidence="3 4">
    <name type="scientific">Myxococcus xanthus</name>
    <dbReference type="NCBI Taxonomy" id="34"/>
    <lineage>
        <taxon>Bacteria</taxon>
        <taxon>Pseudomonadati</taxon>
        <taxon>Myxococcota</taxon>
        <taxon>Myxococcia</taxon>
        <taxon>Myxococcales</taxon>
        <taxon>Cystobacterineae</taxon>
        <taxon>Myxococcaceae</taxon>
        <taxon>Myxococcus</taxon>
    </lineage>
</organism>
<proteinExistence type="predicted"/>
<dbReference type="AlphaFoldDB" id="A0A7Y4IPW6"/>
<dbReference type="InterPro" id="IPR008984">
    <property type="entry name" value="SMAD_FHA_dom_sf"/>
</dbReference>
<feature type="region of interest" description="Disordered" evidence="1">
    <location>
        <begin position="24"/>
        <end position="49"/>
    </location>
</feature>
<evidence type="ECO:0000259" key="2">
    <source>
        <dbReference type="Pfam" id="PF00498"/>
    </source>
</evidence>
<dbReference type="InterPro" id="IPR000253">
    <property type="entry name" value="FHA_dom"/>
</dbReference>
<dbReference type="EMBL" id="JABFNT010000146">
    <property type="protein sequence ID" value="NOJ82805.1"/>
    <property type="molecule type" value="Genomic_DNA"/>
</dbReference>
<dbReference type="Gene3D" id="2.60.200.20">
    <property type="match status" value="1"/>
</dbReference>
<protein>
    <submittedName>
        <fullName evidence="3">FHA domain-containing protein</fullName>
    </submittedName>
</protein>
<gene>
    <name evidence="3" type="ORF">HNV28_31555</name>
</gene>
<dbReference type="SUPFAM" id="SSF49879">
    <property type="entry name" value="SMAD/FHA domain"/>
    <property type="match status" value="1"/>
</dbReference>
<reference evidence="3 4" key="1">
    <citation type="submission" date="2020-05" db="EMBL/GenBank/DDBJ databases">
        <authorList>
            <person name="Whitworth D."/>
        </authorList>
    </citation>
    <scope>NUCLEOTIDE SEQUENCE [LARGE SCALE GENOMIC DNA]</scope>
    <source>
        <strain evidence="3 4">AM005</strain>
    </source>
</reference>
<sequence length="232" mass="25389">MPCPRDRRRSRVYYRGRPGREWGIPPASGHSLTSHGPPRAPSRAATGEEGYSTRMARALLLSLLVRQHMALKEKFRAKYPHPWLVWEAGAWNVPEVVEGNVAATRLPLTDLRDCLPAGDALCFELVAQTDGSPLRLGRASNNALVVNDATVSREQLHLSPTLEGRWTVTRVAASRTVTLGGAALEPEQPTALQPGVQLLVGDVRLTFHEAEDFNERIGRIAAQVLAQTGAPR</sequence>
<evidence type="ECO:0000256" key="1">
    <source>
        <dbReference type="SAM" id="MobiDB-lite"/>
    </source>
</evidence>